<evidence type="ECO:0000256" key="7">
    <source>
        <dbReference type="SAM" id="Coils"/>
    </source>
</evidence>
<dbReference type="PANTHER" id="PTHR12533">
    <property type="entry name" value="NFAT"/>
    <property type="match status" value="1"/>
</dbReference>
<dbReference type="Gene3D" id="2.60.40.10">
    <property type="entry name" value="Immunoglobulins"/>
    <property type="match status" value="1"/>
</dbReference>
<accession>A0AA47MZP9</accession>
<evidence type="ECO:0000256" key="2">
    <source>
        <dbReference type="ARBA" id="ARBA00022553"/>
    </source>
</evidence>
<feature type="compositionally biased region" description="Low complexity" evidence="8">
    <location>
        <begin position="89"/>
        <end position="100"/>
    </location>
</feature>
<comment type="caution">
    <text evidence="10">The sequence shown here is derived from an EMBL/GenBank/DDBJ whole genome shotgun (WGS) entry which is preliminary data.</text>
</comment>
<keyword evidence="11" id="KW-1185">Reference proteome</keyword>
<dbReference type="CDD" id="cd07882">
    <property type="entry name" value="RHD-n_TonEBP"/>
    <property type="match status" value="1"/>
</dbReference>
<keyword evidence="3" id="KW-0805">Transcription regulation</keyword>
<dbReference type="FunFam" id="2.60.40.340:FF:000002">
    <property type="entry name" value="Nuclear factor of activated T-cells 5, tonicity-responsive"/>
    <property type="match status" value="1"/>
</dbReference>
<sequence length="1662" mass="180845">MPSDFISLLTSDLDLNSPKSLYSKESVYDLLPKELQLQPTSAQTDTATTSQKSGGGGEAGPPPSAALASDATSSNPSTPSSLAMGVPCSGSSTAAPTSASEHLKAPQHLHPPSGGDGTGADVFGAEGAQGCGSGTTAAAGEPGTGLVVQPHQNTPSKWRPVLSISPPPEDLLDDSQMSCQEEVGALGPGGPDSEHSSSMWADDSASNFSLVSSSSYNDNTEVPRKSRKRTPRQRPGPKPALPEDSMDVFDADSAKAPHFVLSQLGSDKAGPKASSLETVPLVKGGLLSGQYPQKIDGKELKILVQPETQHRARYLTEGSRGSVKDRTQQSFPQVKLEGVNEPVVLQVFVANDTGRVKPHGFYQACRVTGRNTTACKEVEIEGTTVIEIPLEPSVDMTLAVDCVGILKLRNADVEARIGVAGSKKKSTRARLAFRVNIPQPDGSFLTLQTPSSPILCTQPAGVPEILKKSLHNCSVTGGQEVFIIGKNFLKGTKVIFQENISGTLISLAIQGKNFHAISTFVFFMKCKFWLVAHNIFHWQMILHGKPKLRLTWTYSIRYMQRIDIQYYLLCCPNHLIVTVPPYHNLSITSPVTVGIFIMTNAGRSHDTQTFTYTPDSVDNTNLLAVKIEGTLKANACVFDGQLKSMTSEQAESSTQLKEIMPMEVSSNPSQTDVFKASTDTLVSVQKNLELSSSSHPSVESFPSPMPLQPEDMELPQAPPVFSSLEPLSNIQKQDISPTPSYPVSGDTTIPPIPPEVPQQFLRDPQESISPEASTAGHSVVVVAIPQMPAPSQPQTQQASIYPQEGVAQLERAVMELQAENTTTLQQVFEAAVAQQQLNSVLYSPTPSAESLQQHVQENMNSLCLGNTDNPLATQQHIEIQQHRQQRQQQQQQMQYQQLQQQQIIGNLQQQQQQQHLQQQQQVLGNMQIQQQLLLQQPQDQLQQQQIMENIQQQQQQQVLGNMQLQEQQQQNQILGNLQQQHQLQQEQSQAIGSLQQQQQTQALNSLQQQQQTQALNSLQQQQQTQALNSLQQQQQNQALGSLQQNQALGVLQQHQALNSLQQQHQQNHALSSLQQHHQQQNQALGALQQQQNQALNVLQQQQQNQALNALQQQQQNQGLSNIQQQQQNQVLNIIQRQHQQNQALSTLQQQQNQALQQQQMQEQQVLENFKNQLQAELLQPQIHCPQSLPSPQAPQSVSLLQQAGELLTIQTSFPQQTPAHTSPPQQLFQSPSPISDTQSPQQQVQATLLPNTLTVLTSVSLNPDQQSTGSTLFLSPNPQQPPQQQQTGLAFLSSMETSASEPQPVNLFQNPPQTQLSPMLQQQQQSMPMEQQQQQIPVGQQGSMFQRLPSQANPLPQSQLSQPEPTGLLLCTTDLSPQAIPPALLFSTQSQDSSALGSIGVRVGMSQQDTAEPMSFQDQSSLSGNSSSSNPRQQSLFQEQQPMQVAPCSSSVPSSQPVELFLPQASISSLQNSMDTQELSTQATASGTTIFVVQAGVGVVTTPGQQPADQFFQASVSGNAQPQGQPKVFVFGIQNDPPQLLSSSGPSMAAQSQPQNLQPLLDTPMAQTGSSMQAPMHSGLANTLQTNLQGQMQSSLGSAMQTDLQNAMQTGTQSSLQALETSLPTPMQTSLETQLQGGLQNTLPASANMEKIEDLLESLQKQ</sequence>
<dbReference type="GO" id="GO:0000978">
    <property type="term" value="F:RNA polymerase II cis-regulatory region sequence-specific DNA binding"/>
    <property type="evidence" value="ECO:0007669"/>
    <property type="project" value="InterPro"/>
</dbReference>
<feature type="region of interest" description="Disordered" evidence="8">
    <location>
        <begin position="1261"/>
        <end position="1370"/>
    </location>
</feature>
<dbReference type="SUPFAM" id="SSF49417">
    <property type="entry name" value="p53-like transcription factors"/>
    <property type="match status" value="1"/>
</dbReference>
<feature type="compositionally biased region" description="Polar residues" evidence="8">
    <location>
        <begin position="1294"/>
        <end position="1310"/>
    </location>
</feature>
<feature type="compositionally biased region" description="Low complexity" evidence="8">
    <location>
        <begin position="134"/>
        <end position="145"/>
    </location>
</feature>
<feature type="compositionally biased region" description="Low complexity" evidence="8">
    <location>
        <begin position="65"/>
        <end position="74"/>
    </location>
</feature>
<dbReference type="InterPro" id="IPR015646">
    <property type="entry name" value="NFAT5_RHD_DNA-bd"/>
</dbReference>
<feature type="compositionally biased region" description="Low complexity" evidence="8">
    <location>
        <begin position="1415"/>
        <end position="1435"/>
    </location>
</feature>
<feature type="compositionally biased region" description="Low complexity" evidence="8">
    <location>
        <begin position="1222"/>
        <end position="1235"/>
    </location>
</feature>
<dbReference type="PROSITE" id="PS50254">
    <property type="entry name" value="REL_2"/>
    <property type="match status" value="1"/>
</dbReference>
<dbReference type="PANTHER" id="PTHR12533:SF10">
    <property type="entry name" value="NUCLEAR FACTOR OF ACTIVATED T-CELLS 5"/>
    <property type="match status" value="1"/>
</dbReference>
<evidence type="ECO:0000256" key="3">
    <source>
        <dbReference type="ARBA" id="ARBA00023015"/>
    </source>
</evidence>
<dbReference type="InterPro" id="IPR032397">
    <property type="entry name" value="RHD_dimer"/>
</dbReference>
<reference evidence="10" key="1">
    <citation type="journal article" date="2023" name="Front. Mar. Sci.">
        <title>A new Merluccius polli reference genome to investigate the effects of global change in West African waters.</title>
        <authorList>
            <person name="Mateo J.L."/>
            <person name="Blanco-Fernandez C."/>
            <person name="Garcia-Vazquez E."/>
            <person name="Machado-Schiaffino G."/>
        </authorList>
    </citation>
    <scope>NUCLEOTIDE SEQUENCE</scope>
    <source>
        <strain evidence="10">C29</strain>
        <tissue evidence="10">Fin</tissue>
    </source>
</reference>
<feature type="compositionally biased region" description="Low complexity" evidence="8">
    <location>
        <begin position="40"/>
        <end position="51"/>
    </location>
</feature>
<dbReference type="GO" id="GO:0000981">
    <property type="term" value="F:DNA-binding transcription factor activity, RNA polymerase II-specific"/>
    <property type="evidence" value="ECO:0007669"/>
    <property type="project" value="TreeGrafter"/>
</dbReference>
<gene>
    <name evidence="10" type="primary">Nfat5_0</name>
    <name evidence="10" type="ORF">N1851_010214</name>
</gene>
<protein>
    <submittedName>
        <fullName evidence="10">Nuclear factor of activated T-cells 5</fullName>
    </submittedName>
</protein>
<dbReference type="Proteomes" id="UP001174136">
    <property type="component" value="Unassembled WGS sequence"/>
</dbReference>
<dbReference type="GO" id="GO:0033173">
    <property type="term" value="P:calcineurin-NFAT signaling cascade"/>
    <property type="evidence" value="ECO:0007669"/>
    <property type="project" value="TreeGrafter"/>
</dbReference>
<evidence type="ECO:0000256" key="8">
    <source>
        <dbReference type="SAM" id="MobiDB-lite"/>
    </source>
</evidence>
<evidence type="ECO:0000256" key="1">
    <source>
        <dbReference type="ARBA" id="ARBA00004123"/>
    </source>
</evidence>
<feature type="compositionally biased region" description="Polar residues" evidence="8">
    <location>
        <begin position="1261"/>
        <end position="1277"/>
    </location>
</feature>
<evidence type="ECO:0000259" key="9">
    <source>
        <dbReference type="PROSITE" id="PS50254"/>
    </source>
</evidence>
<dbReference type="InterPro" id="IPR014756">
    <property type="entry name" value="Ig_E-set"/>
</dbReference>
<feature type="coiled-coil region" evidence="7">
    <location>
        <begin position="1070"/>
        <end position="1117"/>
    </location>
</feature>
<feature type="coiled-coil region" evidence="7">
    <location>
        <begin position="1144"/>
        <end position="1172"/>
    </location>
</feature>
<keyword evidence="4" id="KW-0238">DNA-binding</keyword>
<feature type="compositionally biased region" description="Low complexity" evidence="8">
    <location>
        <begin position="1311"/>
        <end position="1363"/>
    </location>
</feature>
<evidence type="ECO:0000256" key="5">
    <source>
        <dbReference type="ARBA" id="ARBA00023163"/>
    </source>
</evidence>
<dbReference type="GO" id="GO:0007399">
    <property type="term" value="P:nervous system development"/>
    <property type="evidence" value="ECO:0007669"/>
    <property type="project" value="UniProtKB-ARBA"/>
</dbReference>
<evidence type="ECO:0000313" key="11">
    <source>
        <dbReference type="Proteomes" id="UP001174136"/>
    </source>
</evidence>
<keyword evidence="6" id="KW-0539">Nucleus</keyword>
<dbReference type="EMBL" id="JAOPHQ010001801">
    <property type="protein sequence ID" value="KAK0149254.1"/>
    <property type="molecule type" value="Genomic_DNA"/>
</dbReference>
<feature type="coiled-coil region" evidence="7">
    <location>
        <begin position="872"/>
        <end position="901"/>
    </location>
</feature>
<keyword evidence="2" id="KW-0597">Phosphoprotein</keyword>
<dbReference type="SUPFAM" id="SSF81296">
    <property type="entry name" value="E set domains"/>
    <property type="match status" value="1"/>
</dbReference>
<dbReference type="Pfam" id="PF16179">
    <property type="entry name" value="RHD_dimer"/>
    <property type="match status" value="2"/>
</dbReference>
<evidence type="ECO:0000256" key="4">
    <source>
        <dbReference type="ARBA" id="ARBA00023125"/>
    </source>
</evidence>
<keyword evidence="5" id="KW-0804">Transcription</keyword>
<evidence type="ECO:0000256" key="6">
    <source>
        <dbReference type="ARBA" id="ARBA00023242"/>
    </source>
</evidence>
<feature type="region of interest" description="Disordered" evidence="8">
    <location>
        <begin position="1214"/>
        <end position="1243"/>
    </location>
</feature>
<dbReference type="InterPro" id="IPR013783">
    <property type="entry name" value="Ig-like_fold"/>
</dbReference>
<dbReference type="GO" id="GO:0005667">
    <property type="term" value="C:transcription regulator complex"/>
    <property type="evidence" value="ECO:0007669"/>
    <property type="project" value="TreeGrafter"/>
</dbReference>
<organism evidence="10 11">
    <name type="scientific">Merluccius polli</name>
    <name type="common">Benguela hake</name>
    <name type="synonym">Merluccius cadenati</name>
    <dbReference type="NCBI Taxonomy" id="89951"/>
    <lineage>
        <taxon>Eukaryota</taxon>
        <taxon>Metazoa</taxon>
        <taxon>Chordata</taxon>
        <taxon>Craniata</taxon>
        <taxon>Vertebrata</taxon>
        <taxon>Euteleostomi</taxon>
        <taxon>Actinopterygii</taxon>
        <taxon>Neopterygii</taxon>
        <taxon>Teleostei</taxon>
        <taxon>Neoteleostei</taxon>
        <taxon>Acanthomorphata</taxon>
        <taxon>Zeiogadaria</taxon>
        <taxon>Gadariae</taxon>
        <taxon>Gadiformes</taxon>
        <taxon>Gadoidei</taxon>
        <taxon>Merlucciidae</taxon>
        <taxon>Merluccius</taxon>
    </lineage>
</organism>
<proteinExistence type="predicted"/>
<dbReference type="Gene3D" id="2.60.40.340">
    <property type="entry name" value="Rel homology domain (RHD), DNA-binding domain"/>
    <property type="match status" value="1"/>
</dbReference>
<feature type="region of interest" description="Disordered" evidence="8">
    <location>
        <begin position="1409"/>
        <end position="1452"/>
    </location>
</feature>
<evidence type="ECO:0000313" key="10">
    <source>
        <dbReference type="EMBL" id="KAK0149254.1"/>
    </source>
</evidence>
<name>A0AA47MZP9_MERPO</name>
<feature type="region of interest" description="Disordered" evidence="8">
    <location>
        <begin position="34"/>
        <end position="245"/>
    </location>
</feature>
<keyword evidence="7" id="KW-0175">Coiled coil</keyword>
<feature type="domain" description="RHD" evidence="9">
    <location>
        <begin position="297"/>
        <end position="461"/>
    </location>
</feature>
<feature type="compositionally biased region" description="Low complexity" evidence="8">
    <location>
        <begin position="202"/>
        <end position="219"/>
    </location>
</feature>
<dbReference type="InterPro" id="IPR008967">
    <property type="entry name" value="p53-like_TF_DNA-bd_sf"/>
</dbReference>
<dbReference type="InterPro" id="IPR011539">
    <property type="entry name" value="RHD_DNA_bind_dom"/>
</dbReference>
<dbReference type="InterPro" id="IPR008366">
    <property type="entry name" value="NFAT"/>
</dbReference>
<dbReference type="InterPro" id="IPR037059">
    <property type="entry name" value="RHD_DNA_bind_dom_sf"/>
</dbReference>
<comment type="subcellular location">
    <subcellularLocation>
        <location evidence="1">Nucleus</location>
    </subcellularLocation>
</comment>
<dbReference type="GO" id="GO:0005634">
    <property type="term" value="C:nucleus"/>
    <property type="evidence" value="ECO:0007669"/>
    <property type="project" value="UniProtKB-SubCell"/>
</dbReference>